<organism evidence="1 2">
    <name type="scientific">Steinernema glaseri</name>
    <dbReference type="NCBI Taxonomy" id="37863"/>
    <lineage>
        <taxon>Eukaryota</taxon>
        <taxon>Metazoa</taxon>
        <taxon>Ecdysozoa</taxon>
        <taxon>Nematoda</taxon>
        <taxon>Chromadorea</taxon>
        <taxon>Rhabditida</taxon>
        <taxon>Tylenchina</taxon>
        <taxon>Panagrolaimomorpha</taxon>
        <taxon>Strongyloidoidea</taxon>
        <taxon>Steinernematidae</taxon>
        <taxon>Steinernema</taxon>
    </lineage>
</organism>
<dbReference type="Proteomes" id="UP000095287">
    <property type="component" value="Unplaced"/>
</dbReference>
<dbReference type="WBParaSite" id="L893_g29345.t1">
    <property type="protein sequence ID" value="L893_g29345.t1"/>
    <property type="gene ID" value="L893_g29345"/>
</dbReference>
<reference evidence="2" key="1">
    <citation type="submission" date="2016-11" db="UniProtKB">
        <authorList>
            <consortium name="WormBaseParasite"/>
        </authorList>
    </citation>
    <scope>IDENTIFICATION</scope>
</reference>
<accession>A0A1I7ZT32</accession>
<dbReference type="AlphaFoldDB" id="A0A1I7ZT32"/>
<evidence type="ECO:0000313" key="2">
    <source>
        <dbReference type="WBParaSite" id="L893_g29345.t1"/>
    </source>
</evidence>
<name>A0A1I7ZT32_9BILA</name>
<sequence length="76" mass="8347">MIATFQLSITEHQGLPIVVYVLLNYQNTWPFRQTVTAQCNGSFTITCSAVSAVFLPDFQVTSSSIVVSNKYNAARG</sequence>
<keyword evidence="1" id="KW-1185">Reference proteome</keyword>
<proteinExistence type="predicted"/>
<evidence type="ECO:0000313" key="1">
    <source>
        <dbReference type="Proteomes" id="UP000095287"/>
    </source>
</evidence>
<protein>
    <submittedName>
        <fullName evidence="2">Neur_chan_LBD domain-containing protein</fullName>
    </submittedName>
</protein>